<name>A0A8E2ETJ3_9PEZI</name>
<dbReference type="EMBL" id="KV750472">
    <property type="protein sequence ID" value="OCL04566.1"/>
    <property type="molecule type" value="Genomic_DNA"/>
</dbReference>
<dbReference type="CDD" id="cd10170">
    <property type="entry name" value="ASKHA_NBD_HSP70"/>
    <property type="match status" value="1"/>
</dbReference>
<dbReference type="PANTHER" id="PTHR14187:SF5">
    <property type="entry name" value="HEAT SHOCK 70 KDA PROTEIN 12A"/>
    <property type="match status" value="1"/>
</dbReference>
<gene>
    <name evidence="3" type="ORF">AOQ84DRAFT_415939</name>
</gene>
<organism evidence="3 4">
    <name type="scientific">Glonium stellatum</name>
    <dbReference type="NCBI Taxonomy" id="574774"/>
    <lineage>
        <taxon>Eukaryota</taxon>
        <taxon>Fungi</taxon>
        <taxon>Dikarya</taxon>
        <taxon>Ascomycota</taxon>
        <taxon>Pezizomycotina</taxon>
        <taxon>Dothideomycetes</taxon>
        <taxon>Pleosporomycetidae</taxon>
        <taxon>Gloniales</taxon>
        <taxon>Gloniaceae</taxon>
        <taxon>Glonium</taxon>
    </lineage>
</organism>
<accession>A0A8E2ETJ3</accession>
<dbReference type="Gene3D" id="3.30.420.40">
    <property type="match status" value="1"/>
</dbReference>
<sequence>MRAAPKIGETPCSGVSWAVNAGVKKINLINNWPNPAGRIANSDKVPSLITYKDRKPDKWGYNVKLSAQSFEWIKALLEPELRSENKGLGKAAEEQYTVDHIKRDQGQDFETIYKTSIMLTVPTMWSPTTKDRTLRAAKIAGMSPNTALVTEPEAAALSTLKDKEGIVDLKKGDAFVICDAGGGTVDLISYRVIRIEPLQVEECVVGVGEFCGSVFLDSEFEKYISTIVGETAYLKIREDNRKKMLQEFEYGIKRAFCDDAEEPYSVDLKGVKDDSENGIFDGTIEVTGYGIKMRFPFDKTKHLPEDRWAHPADGTVFASNQIHWLVRREIPTVSPVDRTKGYRLLEKTTEIVLRNADLDFGVLYKGELVGHCVVS</sequence>
<reference evidence="3 4" key="1">
    <citation type="journal article" date="2016" name="Nat. Commun.">
        <title>Ectomycorrhizal ecology is imprinted in the genome of the dominant symbiotic fungus Cenococcum geophilum.</title>
        <authorList>
            <consortium name="DOE Joint Genome Institute"/>
            <person name="Peter M."/>
            <person name="Kohler A."/>
            <person name="Ohm R.A."/>
            <person name="Kuo A."/>
            <person name="Krutzmann J."/>
            <person name="Morin E."/>
            <person name="Arend M."/>
            <person name="Barry K.W."/>
            <person name="Binder M."/>
            <person name="Choi C."/>
            <person name="Clum A."/>
            <person name="Copeland A."/>
            <person name="Grisel N."/>
            <person name="Haridas S."/>
            <person name="Kipfer T."/>
            <person name="LaButti K."/>
            <person name="Lindquist E."/>
            <person name="Lipzen A."/>
            <person name="Maire R."/>
            <person name="Meier B."/>
            <person name="Mihaltcheva S."/>
            <person name="Molinier V."/>
            <person name="Murat C."/>
            <person name="Poggeler S."/>
            <person name="Quandt C.A."/>
            <person name="Sperisen C."/>
            <person name="Tritt A."/>
            <person name="Tisserant E."/>
            <person name="Crous P.W."/>
            <person name="Henrissat B."/>
            <person name="Nehls U."/>
            <person name="Egli S."/>
            <person name="Spatafora J.W."/>
            <person name="Grigoriev I.V."/>
            <person name="Martin F.M."/>
        </authorList>
    </citation>
    <scope>NUCLEOTIDE SEQUENCE [LARGE SCALE GENOMIC DNA]</scope>
    <source>
        <strain evidence="3 4">CBS 207.34</strain>
    </source>
</reference>
<dbReference type="InterPro" id="IPR043129">
    <property type="entry name" value="ATPase_NBD"/>
</dbReference>
<dbReference type="GO" id="GO:0005524">
    <property type="term" value="F:ATP binding"/>
    <property type="evidence" value="ECO:0007669"/>
    <property type="project" value="UniProtKB-KW"/>
</dbReference>
<keyword evidence="2" id="KW-0067">ATP-binding</keyword>
<evidence type="ECO:0000313" key="4">
    <source>
        <dbReference type="Proteomes" id="UP000250140"/>
    </source>
</evidence>
<dbReference type="Proteomes" id="UP000250140">
    <property type="component" value="Unassembled WGS sequence"/>
</dbReference>
<evidence type="ECO:0000313" key="3">
    <source>
        <dbReference type="EMBL" id="OCL04566.1"/>
    </source>
</evidence>
<dbReference type="AlphaFoldDB" id="A0A8E2ETJ3"/>
<dbReference type="PANTHER" id="PTHR14187">
    <property type="entry name" value="ALPHA KINASE/ELONGATION FACTOR 2 KINASE"/>
    <property type="match status" value="1"/>
</dbReference>
<protein>
    <recommendedName>
        <fullName evidence="5">Actin-like ATPase domain-containing protein</fullName>
    </recommendedName>
</protein>
<proteinExistence type="predicted"/>
<keyword evidence="4" id="KW-1185">Reference proteome</keyword>
<dbReference type="InterPro" id="IPR013126">
    <property type="entry name" value="Hsp_70_fam"/>
</dbReference>
<dbReference type="GO" id="GO:0140662">
    <property type="term" value="F:ATP-dependent protein folding chaperone"/>
    <property type="evidence" value="ECO:0007669"/>
    <property type="project" value="InterPro"/>
</dbReference>
<dbReference type="OrthoDB" id="2963168at2759"/>
<evidence type="ECO:0000256" key="2">
    <source>
        <dbReference type="ARBA" id="ARBA00022840"/>
    </source>
</evidence>
<keyword evidence="1" id="KW-0547">Nucleotide-binding</keyword>
<evidence type="ECO:0000256" key="1">
    <source>
        <dbReference type="ARBA" id="ARBA00022741"/>
    </source>
</evidence>
<dbReference type="Pfam" id="PF00012">
    <property type="entry name" value="HSP70"/>
    <property type="match status" value="1"/>
</dbReference>
<evidence type="ECO:0008006" key="5">
    <source>
        <dbReference type="Google" id="ProtNLM"/>
    </source>
</evidence>
<dbReference type="SUPFAM" id="SSF53067">
    <property type="entry name" value="Actin-like ATPase domain"/>
    <property type="match status" value="2"/>
</dbReference>